<accession>A0A7R8X1I1</accession>
<evidence type="ECO:0000313" key="1">
    <source>
        <dbReference type="EMBL" id="CAD7241008.1"/>
    </source>
</evidence>
<keyword evidence="2" id="KW-1185">Reference proteome</keyword>
<gene>
    <name evidence="1" type="ORF">DSTB1V02_LOCUS1010</name>
</gene>
<reference evidence="1" key="1">
    <citation type="submission" date="2020-11" db="EMBL/GenBank/DDBJ databases">
        <authorList>
            <person name="Tran Van P."/>
        </authorList>
    </citation>
    <scope>NUCLEOTIDE SEQUENCE</scope>
</reference>
<evidence type="ECO:0000313" key="2">
    <source>
        <dbReference type="Proteomes" id="UP000677054"/>
    </source>
</evidence>
<proteinExistence type="predicted"/>
<dbReference type="Gene3D" id="3.40.50.300">
    <property type="entry name" value="P-loop containing nucleotide triphosphate hydrolases"/>
    <property type="match status" value="1"/>
</dbReference>
<sequence length="1183" mass="132515">MEEEQAAANSCLRIPGPAAEFAKCEFCSSALADLPTGSECRPCGGGFDIRDFLKVHVGAGTILPFEEAAGAYIQRHYPGAGETHYSLPSDLLARDGEARRSEPGGDGLEPDDDAVAAVFDRAKEFCGSAPSLVIADFKLCNAIKSSLPVCLKQRRKKLSVESDVLGLPKDDRNVFLLCSGGNRVYGIFFEIKRTTSKEGFATVSKRIREAIHQCDRDVTTLKLTCAAFLNSGAFIAAFPSVPFLKRSDLQTLHMCDSCARKVLTGDDLRCGDDFRKFLEKNNFQEMPCIEMCNPGTKTLYCEAFSLCACAHSSVRFSRMRLQNTKAREERNTLCILTPEQKRLVDDRSSWPLLIAGGSGTGKTLVLKERARRLAEDGVRVVVFSFAGERLTKILQDEFREDEEIRVVQGREEDLWKSRSVLGFLKHLFQNGSRSLEEDFAGFWNFLKTAGGGGHVLVDDVSVDLGFPDVRTAEDLDAEWRLISGMKSHFRSVTIAFRTNDPSYWGDPILQDLMANGSYHIALLTSMKRCTKRISELLLAIQDIDKLYFTPERTIKLELAEQVDQWLPRFIVIPSHCRHWVDKNLFCPWLEMACAIEAIYEKYSSMLPLVVVCESRFWGSELSIPFVRVEGREAILHNGRRGMPPVVVVSRDEILGCHLRNATVVVDLDLSWQGTNKLRVIAPSGDNKILLITKRDAAMGKFSDLVTGNNPWKIKMQTIDDVCGKMKTRKREKEAEMLSSITLSDFKPAPVPFPQLEMNFDVWEEEDEADVKKILGSWLTGIFGYPASGKSRKVDRAIKRVVELRGGVLLLLCGSEIFNELSRRRWKSRASVEVAPFRGGGKGFRSLRDVAESVFGGLRGYFGRVKREDVVGPVVVVVEDCPLWKGEFDDVDAVVKRLKANGVKVILSFKSHSVRASEISVERVINALEENEGSIAIAIRSQPTNHHLLDCLIQNESSFHWSLNSTSLCLLPEAVDMVDGPPVQYVKYSCSGRHLGYSCLGKNYCGNNFLVLTSLVQSLLPESADDDRPQVLREERKEESPEEFSVKTLFGKSTPEVDKVPDEALLGGILLVARVPSEAIRFIPIAPYLNPWSRNNTYDMWMPMTKLPEVLGEDRVPPSLRRISFRGSAAVLWDWHTEPLLRALDMHLAGALRKHLRVFRQDRDHSSLEGSFRHFLAKIPPLKT</sequence>
<organism evidence="1">
    <name type="scientific">Darwinula stevensoni</name>
    <dbReference type="NCBI Taxonomy" id="69355"/>
    <lineage>
        <taxon>Eukaryota</taxon>
        <taxon>Metazoa</taxon>
        <taxon>Ecdysozoa</taxon>
        <taxon>Arthropoda</taxon>
        <taxon>Crustacea</taxon>
        <taxon>Oligostraca</taxon>
        <taxon>Ostracoda</taxon>
        <taxon>Podocopa</taxon>
        <taxon>Podocopida</taxon>
        <taxon>Darwinulocopina</taxon>
        <taxon>Darwinuloidea</taxon>
        <taxon>Darwinulidae</taxon>
        <taxon>Darwinula</taxon>
    </lineage>
</organism>
<dbReference type="SUPFAM" id="SSF52540">
    <property type="entry name" value="P-loop containing nucleoside triphosphate hydrolases"/>
    <property type="match status" value="1"/>
</dbReference>
<dbReference type="Proteomes" id="UP000677054">
    <property type="component" value="Unassembled WGS sequence"/>
</dbReference>
<dbReference type="OrthoDB" id="8177873at2759"/>
<dbReference type="AlphaFoldDB" id="A0A7R8X1I1"/>
<protein>
    <submittedName>
        <fullName evidence="1">Uncharacterized protein</fullName>
    </submittedName>
</protein>
<dbReference type="InterPro" id="IPR027417">
    <property type="entry name" value="P-loop_NTPase"/>
</dbReference>
<dbReference type="EMBL" id="CAJPEV010000085">
    <property type="protein sequence ID" value="CAG0880306.1"/>
    <property type="molecule type" value="Genomic_DNA"/>
</dbReference>
<name>A0A7R8X1I1_9CRUS</name>
<dbReference type="EMBL" id="LR899602">
    <property type="protein sequence ID" value="CAD7241008.1"/>
    <property type="molecule type" value="Genomic_DNA"/>
</dbReference>